<keyword evidence="1" id="KW-0472">Membrane</keyword>
<dbReference type="InterPro" id="IPR009935">
    <property type="entry name" value="DUF1467"/>
</dbReference>
<dbReference type="EMBL" id="RBII01000001">
    <property type="protein sequence ID" value="RKQ71643.1"/>
    <property type="molecule type" value="Genomic_DNA"/>
</dbReference>
<keyword evidence="3" id="KW-1185">Reference proteome</keyword>
<proteinExistence type="predicted"/>
<keyword evidence="1" id="KW-0812">Transmembrane</keyword>
<dbReference type="RefSeq" id="WP_121099401.1">
    <property type="nucleotide sequence ID" value="NZ_RBII01000001.1"/>
</dbReference>
<feature type="transmembrane region" description="Helical" evidence="1">
    <location>
        <begin position="6"/>
        <end position="22"/>
    </location>
</feature>
<dbReference type="OrthoDB" id="9804637at2"/>
<dbReference type="AlphaFoldDB" id="A0A420WKU5"/>
<dbReference type="Proteomes" id="UP000282211">
    <property type="component" value="Unassembled WGS sequence"/>
</dbReference>
<reference evidence="2 3" key="1">
    <citation type="submission" date="2018-10" db="EMBL/GenBank/DDBJ databases">
        <title>Genomic Encyclopedia of Type Strains, Phase IV (KMG-IV): sequencing the most valuable type-strain genomes for metagenomic binning, comparative biology and taxonomic classification.</title>
        <authorList>
            <person name="Goeker M."/>
        </authorList>
    </citation>
    <scope>NUCLEOTIDE SEQUENCE [LARGE SCALE GENOMIC DNA]</scope>
    <source>
        <strain evidence="2 3">DSM 22008</strain>
    </source>
</reference>
<evidence type="ECO:0000313" key="3">
    <source>
        <dbReference type="Proteomes" id="UP000282211"/>
    </source>
</evidence>
<organism evidence="2 3">
    <name type="scientific">Litorimonas taeanensis</name>
    <dbReference type="NCBI Taxonomy" id="568099"/>
    <lineage>
        <taxon>Bacteria</taxon>
        <taxon>Pseudomonadati</taxon>
        <taxon>Pseudomonadota</taxon>
        <taxon>Alphaproteobacteria</taxon>
        <taxon>Maricaulales</taxon>
        <taxon>Robiginitomaculaceae</taxon>
    </lineage>
</organism>
<evidence type="ECO:0000256" key="1">
    <source>
        <dbReference type="SAM" id="Phobius"/>
    </source>
</evidence>
<evidence type="ECO:0000313" key="2">
    <source>
        <dbReference type="EMBL" id="RKQ71643.1"/>
    </source>
</evidence>
<sequence>MNPFSLFVVFLIIWWTVLFTVLPRNIKGQAESNDVVKGTEPGAPVDSNIKDKFILTTKIAAVIWVLVCGLIWSDLVSWDMFGDWFRRR</sequence>
<name>A0A420WKU5_9PROT</name>
<gene>
    <name evidence="2" type="ORF">DES40_0970</name>
</gene>
<feature type="transmembrane region" description="Helical" evidence="1">
    <location>
        <begin position="59"/>
        <end position="78"/>
    </location>
</feature>
<keyword evidence="1" id="KW-1133">Transmembrane helix</keyword>
<comment type="caution">
    <text evidence="2">The sequence shown here is derived from an EMBL/GenBank/DDBJ whole genome shotgun (WGS) entry which is preliminary data.</text>
</comment>
<protein>
    <submittedName>
        <fullName evidence="2">Putative secreted protein</fullName>
    </submittedName>
</protein>
<accession>A0A420WKU5</accession>
<dbReference type="InParanoid" id="A0A420WKU5"/>
<dbReference type="Pfam" id="PF07330">
    <property type="entry name" value="DUF1467"/>
    <property type="match status" value="1"/>
</dbReference>